<dbReference type="GO" id="GO:0016757">
    <property type="term" value="F:glycosyltransferase activity"/>
    <property type="evidence" value="ECO:0007669"/>
    <property type="project" value="UniProtKB-KW"/>
</dbReference>
<feature type="domain" description="Phosphoribosyltransferase" evidence="1">
    <location>
        <begin position="21"/>
        <end position="189"/>
    </location>
</feature>
<dbReference type="Pfam" id="PF14681">
    <property type="entry name" value="UPRTase"/>
    <property type="match status" value="1"/>
</dbReference>
<accession>A0A344V6F6</accession>
<reference evidence="2" key="1">
    <citation type="submission" date="2017-06" db="EMBL/GenBank/DDBJ databases">
        <title>Complete plastid genome of Gracilaria bailinae.</title>
        <authorList>
            <person name="Zhang L."/>
        </authorList>
    </citation>
    <scope>NUCLEOTIDE SEQUENCE</scope>
</reference>
<dbReference type="GeneID" id="37504415"/>
<keyword evidence="2" id="KW-0150">Chloroplast</keyword>
<gene>
    <name evidence="2" type="primary">upp</name>
</gene>
<proteinExistence type="predicted"/>
<evidence type="ECO:0000313" key="2">
    <source>
        <dbReference type="EMBL" id="AXE43543.1"/>
    </source>
</evidence>
<dbReference type="InterPro" id="IPR029057">
    <property type="entry name" value="PRTase-like"/>
</dbReference>
<keyword evidence="2" id="KW-0934">Plastid</keyword>
<keyword evidence="2" id="KW-0808">Transferase</keyword>
<geneLocation type="chloroplast" evidence="2"/>
<protein>
    <submittedName>
        <fullName evidence="2">Uracil phosphoribosyltransferase</fullName>
    </submittedName>
</protein>
<evidence type="ECO:0000259" key="1">
    <source>
        <dbReference type="Pfam" id="PF14681"/>
    </source>
</evidence>
<name>A0A344V6F6_9FLOR</name>
<keyword evidence="2" id="KW-0328">Glycosyltransferase</keyword>
<dbReference type="AlphaFoldDB" id="A0A344V6F6"/>
<dbReference type="RefSeq" id="YP_009500381.1">
    <property type="nucleotide sequence ID" value="NC_038100.1"/>
</dbReference>
<dbReference type="SUPFAM" id="SSF53271">
    <property type="entry name" value="PRTase-like"/>
    <property type="match status" value="1"/>
</dbReference>
<dbReference type="InterPro" id="IPR000836">
    <property type="entry name" value="PRTase_dom"/>
</dbReference>
<dbReference type="Gene3D" id="3.40.50.2020">
    <property type="match status" value="1"/>
</dbReference>
<sequence>MQLNIHIIIHPIIQQLANKIIYHKSYRNKTYNDNEKTLGMLILYETLRTWIKLYNFYIKKVSFLKEGNYTNKDEKCLIITDLIKHHNFFAESQKILPKIFLQHIYINKNNTRDNYIIHNIDSYDLSKYKIIIFDKFLNSYTIIQILNYLFRNTKINVDNMKIICLTCHHKILKEIGKKYPELNIYTTKIIQN</sequence>
<organism evidence="2">
    <name type="scientific">Gracilariopsis heteroclada</name>
    <dbReference type="NCBI Taxonomy" id="172978"/>
    <lineage>
        <taxon>Eukaryota</taxon>
        <taxon>Rhodophyta</taxon>
        <taxon>Florideophyceae</taxon>
        <taxon>Rhodymeniophycidae</taxon>
        <taxon>Gracilariales</taxon>
        <taxon>Gracilariaceae</taxon>
        <taxon>Gracilariopsis</taxon>
    </lineage>
</organism>
<dbReference type="EMBL" id="MF372957">
    <property type="protein sequence ID" value="AXE43543.1"/>
    <property type="molecule type" value="Genomic_DNA"/>
</dbReference>